<dbReference type="PROSITE" id="PS01358">
    <property type="entry name" value="ZF_RANBP2_1"/>
    <property type="match status" value="1"/>
</dbReference>
<dbReference type="InterPro" id="IPR041679">
    <property type="entry name" value="DNA2/NAM7-like_C"/>
</dbReference>
<dbReference type="InterPro" id="IPR000641">
    <property type="entry name" value="CbxX/CfxQ"/>
</dbReference>
<dbReference type="InterPro" id="IPR041677">
    <property type="entry name" value="DNA2/NAM7_AAA_11"/>
</dbReference>
<evidence type="ECO:0000256" key="8">
    <source>
        <dbReference type="SAM" id="MobiDB-lite"/>
    </source>
</evidence>
<dbReference type="PRINTS" id="PR00819">
    <property type="entry name" value="CBXCFQXSUPER"/>
</dbReference>
<dbReference type="InterPro" id="IPR058254">
    <property type="entry name" value="zf-CHCC_shd"/>
</dbReference>
<evidence type="ECO:0000256" key="2">
    <source>
        <dbReference type="ARBA" id="ARBA00022723"/>
    </source>
</evidence>
<dbReference type="CDD" id="cd00009">
    <property type="entry name" value="AAA"/>
    <property type="match status" value="3"/>
</dbReference>
<evidence type="ECO:0000256" key="3">
    <source>
        <dbReference type="ARBA" id="ARBA00022741"/>
    </source>
</evidence>
<dbReference type="GO" id="GO:0008270">
    <property type="term" value="F:zinc ion binding"/>
    <property type="evidence" value="ECO:0007669"/>
    <property type="project" value="UniProtKB-KW"/>
</dbReference>
<dbReference type="PROSITE" id="PS50199">
    <property type="entry name" value="ZF_RANBP2_2"/>
    <property type="match status" value="1"/>
</dbReference>
<sequence>MNNDSNRAGERGWSENSFGDRKWVEGARGGWGTQRGSANGRGSAHGGRGGGFGGSNNGEWDCPTCKTMNFAHRMECYRCHKQKSAGLRSGNFGSRRSPVSSALSSVGRSNSNPHLQKQGQGKFVPLVQHAPVINYSDAELSRFVAVLSRTSPDGLTKVLHQFELVWTAAWRDSTRLHFDALSALLTTLARLPASTDIFPPPVQMIKTAFVAFFHPGNRLNQPEQVVKDVELTIDVVNRLTKFLWESSKSEVLEVLQSILSLASSCLSTRISDHRKASTKINDLLDLLEIPWTIQVVASFPENLENQGETGAGFSYLKWRCATVGWLCDTVGFNPYELPIMHIPKNEGNGVYSSTQEYSDTILPLMVAMTFEHGNHALSPYCCMRSDNHTECEKTLRPISPSSVNADICATRDCKFRVVLSCPDKRHTRGLCKLCAQTACSNLLGGPGPSAASHVYDGIVSKISFDGRVYIKNFSSRKPPQKEIHWHTSKRLQAPNLVGLVKVSARGSTVSSDSKIIWAEITKHSWNSREDEFRKNGQLACSILQLGNFFGDSSGLVADIFAFQAGDFLVVIDCQTFVPEYIPVLKALEVLRQTSPWPFNDGTLLNISQKRSREAEKQTLVITDLKDFSDDDSDHLVLFGKDIEINNETRFAIEKLISESELDPIVQIRRVLRARLQLEKKLMELVQSATLDEGQFESFLGSLKYPVHCTQGPPGTGKSYLGVIIARALLIIREIWMKVSPSVAQPPILILSYKNHAIDEFLSDLVNVEPYVKIIRMGIVNDERLRQFSENNFASSNYEVKEAKRKLENIHDLKGYLELFFTPTTTFGLARAAIFCAAATEDEEREKRNASYAAATQLRDGISWLVQFRDCMPTFKQDLIKIDANDSKDDGTPIWKPEYEKIAALLSLWEKKKSQRLGSEFIQKLFDGIKHYNPDMDSAEVLWNFLIGMSPQPTCAFELCTNISQLGSQFCDEHRCFFEYETNNGRCELPKIIGKVYCTEHACQQEDCEYNCMQFLSNGIKQRFCEAHSCQICLKMGLSSDLALDFPPRNACAQHPLCAAFINAEACPNLALVDLFYCEEHQQTVCTGKTKRGGQCFQNAIAKDIPFCPQHRESIMTWQPTVKVIEEIEEYRSPICRSITSKKKPCKGMALKGKLFCKDHFKRVVQASSNEPGWLILNSDFGALNATQSIFSPPAEPHENVVALSMMDVDFEDVVTPTTNTEIEVKIGIELTTINSERDEQILEDEIPEFDEYDILETDNFDEMEIPDHLQHLRDIYTRDEGLLQDDDESQENFEDMPEKAENLDVPSSRYYLGAHNWVWEMTLDERWDAAQSVMDLIAMLKHIFDKMFLQEIEKSRKEFHYAEIRARSKVYEGKSVIGGTIVGCISRLEAIRNTNPFAVLVEEASEVMEPLLIACLTSSTCKLEMVGDHFQLQPQIMSKFEFVQINKMNMSLFERLIRAPPGHEVPSSILSIQRRMRSNICDLTRDFYQEITTISDHEKCQQRKIGENDFLRRDELRILELTESSGWEVPGVTHSGKEERASVGLSKCNKLEAKMVCNLAKFLVNNGVPLKSIAIITPPNNGIKKNIGKSTLIAFKAMKQDCFYPDIVIASLVLNRMIVLNSRAKIGFYIIGNSGYFEKNPVKHWNITIDRLIKPSPMEKPGSSEKYVFSESRFGTELPICCPQHRMSKKVATKDGDLRLDFCNVICTARLQCSHECGQKCHFPITTHQKQCNEQIISPCPRHAQNITCAKLFALANVTPSQNLDMAMKKFRCDVRVSVQLPCTHEMKFSCADEQDFSKQIRKYPNCQKQSLSVFVYPICKHELSGTCYLIGEYTSGARSPPNCNEEVDHVSVCGHSIKTNCTMKQMYENGSAKFVCPQKVPITLPRCLHSAIVPCEQANNLRNYSGKGVDQIGNVFEGVQYGPTDAVCKKSVKFTRADCSHVLSLPCDKAFSLVHFKSSCDMPHEIINPYCGHALKTTCSEKQAIDKKVADSGKPVPNPIKLVNEGEKSQFGSVRVNSQCTENVRIVRKCGHESMTPCNKAEELSVDCDVLESVKSGLCGHIVDVPCYTVKLMDSIWDSSFKATPAYSMLMEGQVLEDKNPIPIAIPSILKNKLLSCKQSVTVNRVSSCGHTLEILCKEAFKLLLNSSPIKGLKPCLIDVLTELPYHEISLAKSNFAVVPDPFIRDNYLSVSHFDIPHDSKQFHNSKVQILSRIAAWNDEKQPWDRVIVSGHNIYGFVESFQVPTFNVMYNKKIENYHGICVKQWTASNLSKLQSLVAQNKSINLILIQGYAVKILVNPKNLPKIPKNGGKKRQQDQIRLQLNHWVQIHTQDYLYDAMQCSLNGWELMIFWNPFCVYSVGYITVTSDTIGTWLSNKRFPSQLSDQYCPKLMSYKLPEKSITTDQNVSKKQSSIAQALKGTDADGILISLTWNGASLGLNASFTQSVEKELVNKLSFVLLSSTKQRVFAAGITFLEHLKIQGISNRELNLLFALELHALNELDDARTYLQEYIKSFKDVPVHPLLLVAVARITFNEKEKEKICILKQFVETYEDVAKNWLNQDELNLLKESSAKSTKNNSGSNSPRDLWEALKQKEGVSSKAMEELIELIGLKKVKISAIELFKSAVAFRKMPESSRKKNPLSLNYCFYGNPGSGKTTVAQLFGRILEDSQMRPSGKFLASTPRVLKDNGADKFIENVKKTEQGVIFIDEAYNLSPIDDPKGREIVNELLIVSEDMRDKISIILAGYEDEMNNKLFAFNEGLKSRFHPILFEDFDQPELENIWIKIVNDRDWLEDIRIPPLISRKIAKGANQKGFGNARTVRNKVEEACRRAMSRDDWSGKMYLQLEDVIGVNPMNNSKLKAILTEFESYVGWKSVKKCIKELVAVCETNYERELKGFDASPVVLNRLFLGNPGTGKTTAATLYAKLLKQLNFLSKGDPIFTTASDFIGQYVGQSQTKTTAMLEKAKGNVLVIDEAYALDDSLFGKQVLDVLVEKVQGSENDDIAVLLCGYDVPMLSMLRTQNPGLARRFPRDYAFEFPDYTDDELAKIFDFECKKKKVSISGYEVKKKVIGILSKQRALPNFGNAGAVNFLLRSAISKASLRESGNGNLCLTVEDFENGNSRETDKPDPLRLLDSLYRVENIKSNLIELKNAYKVATEEGSELPNVSNFVFTGSPGTGKTTVARIMAEVLFEMGILSTNRLVETSGLGLTGQYVGHTKVRVEEKLGEARGGVLFIDEAYELGKGHFSDEALTSLVAAMTNPQYKGLVIIIAGYKHDINQMLDKNDGLKSRFTRYFDFQDWKASDCLKFFEDKAKNDNYLLVDEVESYLTNVFTELIPLKGWGNGRDVTHVWKETLVKRSSRVISAPEILQKTIALSDVQVVLTEMIAVRKKIASQSFSHLAADFEFNATKPPVCQPRPQPQLQSQNQQNLQESFELLSGSIIEEIGEDESVKSDSEKFQDLMNLLE</sequence>
<dbReference type="GO" id="GO:0005524">
    <property type="term" value="F:ATP binding"/>
    <property type="evidence" value="ECO:0007669"/>
    <property type="project" value="UniProtKB-KW"/>
</dbReference>
<dbReference type="InterPro" id="IPR036443">
    <property type="entry name" value="Znf_RanBP2_sf"/>
</dbReference>
<feature type="compositionally biased region" description="Basic and acidic residues" evidence="8">
    <location>
        <begin position="7"/>
        <end position="25"/>
    </location>
</feature>
<dbReference type="Gene3D" id="1.10.8.60">
    <property type="match status" value="1"/>
</dbReference>
<evidence type="ECO:0000313" key="10">
    <source>
        <dbReference type="EMBL" id="KAJ3141908.1"/>
    </source>
</evidence>
<dbReference type="FunFam" id="3.40.50.300:FF:000216">
    <property type="entry name" value="Type VII secretion ATPase EccA"/>
    <property type="match status" value="2"/>
</dbReference>
<protein>
    <recommendedName>
        <fullName evidence="9">RanBP2-type domain-containing protein</fullName>
    </recommendedName>
</protein>
<evidence type="ECO:0000313" key="11">
    <source>
        <dbReference type="Proteomes" id="UP001211907"/>
    </source>
</evidence>
<dbReference type="Pfam" id="PF00641">
    <property type="entry name" value="Zn_ribbon_RanBP"/>
    <property type="match status" value="1"/>
</dbReference>
<comment type="caution">
    <text evidence="10">The sequence shown here is derived from an EMBL/GenBank/DDBJ whole genome shotgun (WGS) entry which is preliminary data.</text>
</comment>
<dbReference type="EMBL" id="JADGJH010000026">
    <property type="protein sequence ID" value="KAJ3141908.1"/>
    <property type="molecule type" value="Genomic_DNA"/>
</dbReference>
<evidence type="ECO:0000256" key="5">
    <source>
        <dbReference type="ARBA" id="ARBA00022833"/>
    </source>
</evidence>
<comment type="similarity">
    <text evidence="1">Belongs to the CbxX/CfxQ family.</text>
</comment>
<feature type="compositionally biased region" description="Gly residues" evidence="8">
    <location>
        <begin position="43"/>
        <end position="56"/>
    </location>
</feature>
<dbReference type="InterPro" id="IPR027417">
    <property type="entry name" value="P-loop_NTPase"/>
</dbReference>
<dbReference type="InterPro" id="IPR050773">
    <property type="entry name" value="CbxX/CfxQ_RuBisCO_ESX"/>
</dbReference>
<dbReference type="Gene3D" id="3.40.50.300">
    <property type="entry name" value="P-loop containing nucleotide triphosphate hydrolases"/>
    <property type="match status" value="6"/>
</dbReference>
<dbReference type="SMART" id="SM00382">
    <property type="entry name" value="AAA"/>
    <property type="match status" value="3"/>
</dbReference>
<dbReference type="Proteomes" id="UP001211907">
    <property type="component" value="Unassembled WGS sequence"/>
</dbReference>
<dbReference type="Pfam" id="PF13087">
    <property type="entry name" value="AAA_12"/>
    <property type="match status" value="1"/>
</dbReference>
<feature type="domain" description="RanBP2-type" evidence="9">
    <location>
        <begin position="56"/>
        <end position="85"/>
    </location>
</feature>
<dbReference type="InterPro" id="IPR058255">
    <property type="entry name" value="zf-CHCC_ins"/>
</dbReference>
<evidence type="ECO:0000256" key="1">
    <source>
        <dbReference type="ARBA" id="ARBA00010378"/>
    </source>
</evidence>
<evidence type="ECO:0000256" key="7">
    <source>
        <dbReference type="PROSITE-ProRule" id="PRU00322"/>
    </source>
</evidence>
<dbReference type="InterPro" id="IPR003593">
    <property type="entry name" value="AAA+_ATPase"/>
</dbReference>
<accession>A0AAD5T9S4</accession>
<feature type="region of interest" description="Disordered" evidence="8">
    <location>
        <begin position="87"/>
        <end position="118"/>
    </location>
</feature>
<dbReference type="Pfam" id="PF26601">
    <property type="entry name" value="zf-CHCC_ins"/>
    <property type="match status" value="3"/>
</dbReference>
<keyword evidence="2" id="KW-0479">Metal-binding</keyword>
<keyword evidence="11" id="KW-1185">Reference proteome</keyword>
<name>A0AAD5T9S4_9FUNG</name>
<feature type="region of interest" description="Disordered" evidence="8">
    <location>
        <begin position="1"/>
        <end position="58"/>
    </location>
</feature>
<dbReference type="GO" id="GO:0004386">
    <property type="term" value="F:helicase activity"/>
    <property type="evidence" value="ECO:0007669"/>
    <property type="project" value="InterPro"/>
</dbReference>
<keyword evidence="6" id="KW-0067">ATP-binding</keyword>
<evidence type="ECO:0000259" key="9">
    <source>
        <dbReference type="PROSITE" id="PS50199"/>
    </source>
</evidence>
<dbReference type="InterPro" id="IPR003959">
    <property type="entry name" value="ATPase_AAA_core"/>
</dbReference>
<dbReference type="PANTHER" id="PTHR43392">
    <property type="entry name" value="AAA-TYPE ATPASE FAMILY PROTEIN / ANKYRIN REPEAT FAMILY PROTEIN"/>
    <property type="match status" value="1"/>
</dbReference>
<gene>
    <name evidence="10" type="ORF">HK100_005562</name>
</gene>
<keyword evidence="5" id="KW-0862">Zinc</keyword>
<proteinExistence type="inferred from homology"/>
<keyword evidence="4 7" id="KW-0863">Zinc-finger</keyword>
<dbReference type="SUPFAM" id="SSF52540">
    <property type="entry name" value="P-loop containing nucleoside triphosphate hydrolases"/>
    <property type="match status" value="4"/>
</dbReference>
<dbReference type="Pfam" id="PF13086">
    <property type="entry name" value="AAA_11"/>
    <property type="match status" value="1"/>
</dbReference>
<evidence type="ECO:0000256" key="4">
    <source>
        <dbReference type="ARBA" id="ARBA00022771"/>
    </source>
</evidence>
<keyword evidence="3" id="KW-0547">Nucleotide-binding</keyword>
<feature type="non-terminal residue" evidence="10">
    <location>
        <position position="1"/>
    </location>
</feature>
<dbReference type="SMART" id="SM00547">
    <property type="entry name" value="ZnF_RBZ"/>
    <property type="match status" value="1"/>
</dbReference>
<dbReference type="Pfam" id="PF26600">
    <property type="entry name" value="zf-CHCC_shd"/>
    <property type="match status" value="2"/>
</dbReference>
<dbReference type="InterPro" id="IPR001876">
    <property type="entry name" value="Znf_RanBP2"/>
</dbReference>
<dbReference type="PANTHER" id="PTHR43392:SF2">
    <property type="entry name" value="AAA-TYPE ATPASE FAMILY PROTEIN _ ANKYRIN REPEAT FAMILY PROTEIN"/>
    <property type="match status" value="1"/>
</dbReference>
<evidence type="ECO:0000256" key="6">
    <source>
        <dbReference type="ARBA" id="ARBA00022840"/>
    </source>
</evidence>
<dbReference type="SUPFAM" id="SSF90209">
    <property type="entry name" value="Ran binding protein zinc finger-like"/>
    <property type="match status" value="1"/>
</dbReference>
<dbReference type="Gene3D" id="4.10.1060.10">
    <property type="entry name" value="Zinc finger, RanBP2-type"/>
    <property type="match status" value="1"/>
</dbReference>
<reference evidence="10" key="1">
    <citation type="submission" date="2020-05" db="EMBL/GenBank/DDBJ databases">
        <title>Phylogenomic resolution of chytrid fungi.</title>
        <authorList>
            <person name="Stajich J.E."/>
            <person name="Amses K."/>
            <person name="Simmons R."/>
            <person name="Seto K."/>
            <person name="Myers J."/>
            <person name="Bonds A."/>
            <person name="Quandt C.A."/>
            <person name="Barry K."/>
            <person name="Liu P."/>
            <person name="Grigoriev I."/>
            <person name="Longcore J.E."/>
            <person name="James T.Y."/>
        </authorList>
    </citation>
    <scope>NUCLEOTIDE SEQUENCE</scope>
    <source>
        <strain evidence="10">JEL0513</strain>
    </source>
</reference>
<dbReference type="Pfam" id="PF00004">
    <property type="entry name" value="AAA"/>
    <property type="match status" value="3"/>
</dbReference>
<dbReference type="GO" id="GO:0016887">
    <property type="term" value="F:ATP hydrolysis activity"/>
    <property type="evidence" value="ECO:0007669"/>
    <property type="project" value="InterPro"/>
</dbReference>
<feature type="compositionally biased region" description="Low complexity" evidence="8">
    <location>
        <begin position="93"/>
        <end position="112"/>
    </location>
</feature>
<organism evidence="10 11">
    <name type="scientific">Physocladia obscura</name>
    <dbReference type="NCBI Taxonomy" id="109957"/>
    <lineage>
        <taxon>Eukaryota</taxon>
        <taxon>Fungi</taxon>
        <taxon>Fungi incertae sedis</taxon>
        <taxon>Chytridiomycota</taxon>
        <taxon>Chytridiomycota incertae sedis</taxon>
        <taxon>Chytridiomycetes</taxon>
        <taxon>Chytridiales</taxon>
        <taxon>Chytriomycetaceae</taxon>
        <taxon>Physocladia</taxon>
    </lineage>
</organism>